<dbReference type="Proteomes" id="UP000244722">
    <property type="component" value="Unassembled WGS sequence"/>
</dbReference>
<name>A0A2T7A9H8_TUBBO</name>
<proteinExistence type="predicted"/>
<dbReference type="AlphaFoldDB" id="A0A2T7A9H8"/>
<dbReference type="EMBL" id="NESQ01000001">
    <property type="protein sequence ID" value="PUU84380.1"/>
    <property type="molecule type" value="Genomic_DNA"/>
</dbReference>
<keyword evidence="1" id="KW-1133">Transmembrane helix</keyword>
<reference evidence="2 3" key="1">
    <citation type="submission" date="2017-04" db="EMBL/GenBank/DDBJ databases">
        <title>Draft genome sequence of Tuber borchii Vittad., a whitish edible truffle.</title>
        <authorList>
            <consortium name="DOE Joint Genome Institute"/>
            <person name="Murat C."/>
            <person name="Kuo A."/>
            <person name="Barry K.W."/>
            <person name="Clum A."/>
            <person name="Dockter R.B."/>
            <person name="Fauchery L."/>
            <person name="Iotti M."/>
            <person name="Kohler A."/>
            <person name="Labutti K."/>
            <person name="Lindquist E.A."/>
            <person name="Lipzen A."/>
            <person name="Ohm R.A."/>
            <person name="Wang M."/>
            <person name="Grigoriev I.V."/>
            <person name="Zambonelli A."/>
            <person name="Martin F.M."/>
        </authorList>
    </citation>
    <scope>NUCLEOTIDE SEQUENCE [LARGE SCALE GENOMIC DNA]</scope>
    <source>
        <strain evidence="2 3">Tbo3840</strain>
    </source>
</reference>
<evidence type="ECO:0000313" key="2">
    <source>
        <dbReference type="EMBL" id="PUU84380.1"/>
    </source>
</evidence>
<sequence>MRVDGEFSAMVMTMMTEVVGGGIFCWGIWELGFVGLVLVLVPVVSGAGRRTEMGMWVLRACGGRGGMRTF</sequence>
<gene>
    <name evidence="2" type="ORF">B9Z19DRAFT_1070216</name>
</gene>
<keyword evidence="3" id="KW-1185">Reference proteome</keyword>
<protein>
    <recommendedName>
        <fullName evidence="4">Transmembrane protein</fullName>
    </recommendedName>
</protein>
<evidence type="ECO:0008006" key="4">
    <source>
        <dbReference type="Google" id="ProtNLM"/>
    </source>
</evidence>
<feature type="transmembrane region" description="Helical" evidence="1">
    <location>
        <begin position="20"/>
        <end position="45"/>
    </location>
</feature>
<keyword evidence="1" id="KW-0812">Transmembrane</keyword>
<evidence type="ECO:0000313" key="3">
    <source>
        <dbReference type="Proteomes" id="UP000244722"/>
    </source>
</evidence>
<organism evidence="2 3">
    <name type="scientific">Tuber borchii</name>
    <name type="common">White truffle</name>
    <dbReference type="NCBI Taxonomy" id="42251"/>
    <lineage>
        <taxon>Eukaryota</taxon>
        <taxon>Fungi</taxon>
        <taxon>Dikarya</taxon>
        <taxon>Ascomycota</taxon>
        <taxon>Pezizomycotina</taxon>
        <taxon>Pezizomycetes</taxon>
        <taxon>Pezizales</taxon>
        <taxon>Tuberaceae</taxon>
        <taxon>Tuber</taxon>
    </lineage>
</organism>
<keyword evidence="1" id="KW-0472">Membrane</keyword>
<accession>A0A2T7A9H8</accession>
<comment type="caution">
    <text evidence="2">The sequence shown here is derived from an EMBL/GenBank/DDBJ whole genome shotgun (WGS) entry which is preliminary data.</text>
</comment>
<evidence type="ECO:0000256" key="1">
    <source>
        <dbReference type="SAM" id="Phobius"/>
    </source>
</evidence>